<feature type="region of interest" description="Disordered" evidence="4">
    <location>
        <begin position="1"/>
        <end position="21"/>
    </location>
</feature>
<dbReference type="PRINTS" id="PR00037">
    <property type="entry name" value="HTHLACR"/>
</dbReference>
<dbReference type="Pfam" id="PF08220">
    <property type="entry name" value="HTH_DeoR"/>
    <property type="match status" value="1"/>
</dbReference>
<evidence type="ECO:0000313" key="6">
    <source>
        <dbReference type="EMBL" id="PSL02836.1"/>
    </source>
</evidence>
<accession>A0A2P8E034</accession>
<keyword evidence="7" id="KW-1185">Reference proteome</keyword>
<dbReference type="PANTHER" id="PTHR30363">
    <property type="entry name" value="HTH-TYPE TRANSCRIPTIONAL REGULATOR SRLR-RELATED"/>
    <property type="match status" value="1"/>
</dbReference>
<dbReference type="SUPFAM" id="SSF100950">
    <property type="entry name" value="NagB/RpiA/CoA transferase-like"/>
    <property type="match status" value="1"/>
</dbReference>
<dbReference type="InterPro" id="IPR036390">
    <property type="entry name" value="WH_DNA-bd_sf"/>
</dbReference>
<evidence type="ECO:0000256" key="1">
    <source>
        <dbReference type="ARBA" id="ARBA00023015"/>
    </source>
</evidence>
<dbReference type="PROSITE" id="PS51000">
    <property type="entry name" value="HTH_DEOR_2"/>
    <property type="match status" value="1"/>
</dbReference>
<evidence type="ECO:0000256" key="3">
    <source>
        <dbReference type="ARBA" id="ARBA00023163"/>
    </source>
</evidence>
<dbReference type="EMBL" id="PYGE01000009">
    <property type="protein sequence ID" value="PSL02836.1"/>
    <property type="molecule type" value="Genomic_DNA"/>
</dbReference>
<dbReference type="RefSeq" id="WP_205740861.1">
    <property type="nucleotide sequence ID" value="NZ_PYGE01000009.1"/>
</dbReference>
<dbReference type="GO" id="GO:0003677">
    <property type="term" value="F:DNA binding"/>
    <property type="evidence" value="ECO:0007669"/>
    <property type="project" value="UniProtKB-KW"/>
</dbReference>
<dbReference type="PROSITE" id="PS00894">
    <property type="entry name" value="HTH_DEOR_1"/>
    <property type="match status" value="1"/>
</dbReference>
<organism evidence="6 7">
    <name type="scientific">Haloactinopolyspora alba</name>
    <dbReference type="NCBI Taxonomy" id="648780"/>
    <lineage>
        <taxon>Bacteria</taxon>
        <taxon>Bacillati</taxon>
        <taxon>Actinomycetota</taxon>
        <taxon>Actinomycetes</taxon>
        <taxon>Jiangellales</taxon>
        <taxon>Jiangellaceae</taxon>
        <taxon>Haloactinopolyspora</taxon>
    </lineage>
</organism>
<keyword evidence="3" id="KW-0804">Transcription</keyword>
<dbReference type="InterPro" id="IPR050313">
    <property type="entry name" value="Carb_Metab_HTH_regulators"/>
</dbReference>
<dbReference type="Gene3D" id="1.10.10.10">
    <property type="entry name" value="Winged helix-like DNA-binding domain superfamily/Winged helix DNA-binding domain"/>
    <property type="match status" value="1"/>
</dbReference>
<keyword evidence="2" id="KW-0238">DNA-binding</keyword>
<evidence type="ECO:0000259" key="5">
    <source>
        <dbReference type="PROSITE" id="PS51000"/>
    </source>
</evidence>
<dbReference type="AlphaFoldDB" id="A0A2P8E034"/>
<dbReference type="GO" id="GO:0003700">
    <property type="term" value="F:DNA-binding transcription factor activity"/>
    <property type="evidence" value="ECO:0007669"/>
    <property type="project" value="InterPro"/>
</dbReference>
<dbReference type="InterPro" id="IPR001034">
    <property type="entry name" value="DeoR_HTH"/>
</dbReference>
<dbReference type="InterPro" id="IPR036388">
    <property type="entry name" value="WH-like_DNA-bd_sf"/>
</dbReference>
<dbReference type="Proteomes" id="UP000243528">
    <property type="component" value="Unassembled WGS sequence"/>
</dbReference>
<name>A0A2P8E034_9ACTN</name>
<evidence type="ECO:0000256" key="2">
    <source>
        <dbReference type="ARBA" id="ARBA00023125"/>
    </source>
</evidence>
<dbReference type="InterPro" id="IPR037171">
    <property type="entry name" value="NagB/RpiA_transferase-like"/>
</dbReference>
<evidence type="ECO:0000313" key="7">
    <source>
        <dbReference type="Proteomes" id="UP000243528"/>
    </source>
</evidence>
<dbReference type="InterPro" id="IPR014036">
    <property type="entry name" value="DeoR-like_C"/>
</dbReference>
<evidence type="ECO:0000256" key="4">
    <source>
        <dbReference type="SAM" id="MobiDB-lite"/>
    </source>
</evidence>
<dbReference type="InterPro" id="IPR018356">
    <property type="entry name" value="Tscrpt_reg_HTH_DeoR_CS"/>
</dbReference>
<keyword evidence="1" id="KW-0805">Transcription regulation</keyword>
<dbReference type="Pfam" id="PF00455">
    <property type="entry name" value="DeoRC"/>
    <property type="match status" value="1"/>
</dbReference>
<feature type="domain" description="HTH deoR-type" evidence="5">
    <location>
        <begin position="15"/>
        <end position="70"/>
    </location>
</feature>
<dbReference type="SMART" id="SM01134">
    <property type="entry name" value="DeoRC"/>
    <property type="match status" value="1"/>
</dbReference>
<dbReference type="SUPFAM" id="SSF46785">
    <property type="entry name" value="Winged helix' DNA-binding domain"/>
    <property type="match status" value="1"/>
</dbReference>
<dbReference type="SMART" id="SM00420">
    <property type="entry name" value="HTH_DEOR"/>
    <property type="match status" value="1"/>
</dbReference>
<sequence>MSRSDDELSAGRSPRTTRQGQIADHVLREGSESANHLAELFGVSLMTIHRDLDELERQGVVRKFRGGVSAQPSSVFESNVAFRLRTAKSEKESIARHARSMIEPGMAVMLDDSTTTLEVAHLLPDLSPLTVITNFLEVIKSVSRMPGVRLISLGGEYYPTHDSFLGVPCIEAIESLRADILFTSTSAVSTTDAFHQEQEIVLVKRAMMRCARRKVLLVDHTKLGGSALHQLAPLTDFDDVVVDGGASEEFVRKLRDHHVNVHVTEN</sequence>
<gene>
    <name evidence="6" type="ORF">CLV30_109144</name>
</gene>
<proteinExistence type="predicted"/>
<reference evidence="6 7" key="1">
    <citation type="submission" date="2018-03" db="EMBL/GenBank/DDBJ databases">
        <title>Genomic Encyclopedia of Archaeal and Bacterial Type Strains, Phase II (KMG-II): from individual species to whole genera.</title>
        <authorList>
            <person name="Goeker M."/>
        </authorList>
    </citation>
    <scope>NUCLEOTIDE SEQUENCE [LARGE SCALE GENOMIC DNA]</scope>
    <source>
        <strain evidence="6 7">DSM 45211</strain>
    </source>
</reference>
<protein>
    <submittedName>
        <fullName evidence="6">DeoR family transcriptional regulator</fullName>
    </submittedName>
</protein>
<dbReference type="PANTHER" id="PTHR30363:SF8">
    <property type="entry name" value="DEOXYRIBOSE OPERON REPRESSOR"/>
    <property type="match status" value="1"/>
</dbReference>
<comment type="caution">
    <text evidence="6">The sequence shown here is derived from an EMBL/GenBank/DDBJ whole genome shotgun (WGS) entry which is preliminary data.</text>
</comment>